<organism evidence="10 11">
    <name type="scientific">Boletus edulis BED1</name>
    <dbReference type="NCBI Taxonomy" id="1328754"/>
    <lineage>
        <taxon>Eukaryota</taxon>
        <taxon>Fungi</taxon>
        <taxon>Dikarya</taxon>
        <taxon>Basidiomycota</taxon>
        <taxon>Agaricomycotina</taxon>
        <taxon>Agaricomycetes</taxon>
        <taxon>Agaricomycetidae</taxon>
        <taxon>Boletales</taxon>
        <taxon>Boletineae</taxon>
        <taxon>Boletaceae</taxon>
        <taxon>Boletoideae</taxon>
        <taxon>Boletus</taxon>
    </lineage>
</organism>
<evidence type="ECO:0000256" key="1">
    <source>
        <dbReference type="ARBA" id="ARBA00000707"/>
    </source>
</evidence>
<evidence type="ECO:0000256" key="4">
    <source>
        <dbReference type="ARBA" id="ARBA00022786"/>
    </source>
</evidence>
<evidence type="ECO:0000259" key="8">
    <source>
        <dbReference type="Pfam" id="PF12359"/>
    </source>
</evidence>
<dbReference type="InterPro" id="IPR051346">
    <property type="entry name" value="OTU_Deubiquitinase"/>
</dbReference>
<dbReference type="InterPro" id="IPR027417">
    <property type="entry name" value="P-loop_NTPase"/>
</dbReference>
<dbReference type="GO" id="GO:0004843">
    <property type="term" value="F:cysteine-type deubiquitinase activity"/>
    <property type="evidence" value="ECO:0007669"/>
    <property type="project" value="UniProtKB-EC"/>
</dbReference>
<dbReference type="Pfam" id="PF12340">
    <property type="entry name" value="DUF3638"/>
    <property type="match status" value="2"/>
</dbReference>
<evidence type="ECO:0000256" key="5">
    <source>
        <dbReference type="ARBA" id="ARBA00022801"/>
    </source>
</evidence>
<dbReference type="SUPFAM" id="SSF52540">
    <property type="entry name" value="P-loop containing nucleoside triphosphate hydrolases"/>
    <property type="match status" value="1"/>
</dbReference>
<accession>A0AAD4BR82</accession>
<keyword evidence="11" id="KW-1185">Reference proteome</keyword>
<feature type="domain" description="DUF3638" evidence="7">
    <location>
        <begin position="2148"/>
        <end position="2216"/>
    </location>
</feature>
<keyword evidence="5" id="KW-0378">Hydrolase</keyword>
<dbReference type="InterPro" id="IPR022099">
    <property type="entry name" value="DUF3638"/>
</dbReference>
<feature type="domain" description="DUF3645" evidence="8">
    <location>
        <begin position="2340"/>
        <end position="2372"/>
    </location>
</feature>
<evidence type="ECO:0000259" key="7">
    <source>
        <dbReference type="Pfam" id="PF12340"/>
    </source>
</evidence>
<dbReference type="EC" id="3.4.19.12" evidence="2"/>
<dbReference type="InterPro" id="IPR022105">
    <property type="entry name" value="DUF3645"/>
</dbReference>
<dbReference type="Pfam" id="PF12359">
    <property type="entry name" value="DUF3645"/>
    <property type="match status" value="1"/>
</dbReference>
<gene>
    <name evidence="10" type="ORF">L210DRAFT_3761843</name>
</gene>
<evidence type="ECO:0000256" key="2">
    <source>
        <dbReference type="ARBA" id="ARBA00012759"/>
    </source>
</evidence>
<feature type="domain" description="DUF3638" evidence="7">
    <location>
        <begin position="1936"/>
        <end position="2084"/>
    </location>
</feature>
<dbReference type="InterPro" id="IPR046541">
    <property type="entry name" value="DUF6606"/>
</dbReference>
<dbReference type="PANTHER" id="PTHR13367:SF34">
    <property type="match status" value="1"/>
</dbReference>
<keyword evidence="3" id="KW-0645">Protease</keyword>
<evidence type="ECO:0000256" key="3">
    <source>
        <dbReference type="ARBA" id="ARBA00022670"/>
    </source>
</evidence>
<evidence type="ECO:0000256" key="6">
    <source>
        <dbReference type="ARBA" id="ARBA00022807"/>
    </source>
</evidence>
<name>A0AAD4BR82_BOLED</name>
<protein>
    <recommendedName>
        <fullName evidence="2">ubiquitinyl hydrolase 1</fullName>
        <ecNumber evidence="2">3.4.19.12</ecNumber>
    </recommendedName>
</protein>
<comment type="catalytic activity">
    <reaction evidence="1">
        <text>Thiol-dependent hydrolysis of ester, thioester, amide, peptide and isopeptide bonds formed by the C-terminal Gly of ubiquitin (a 76-residue protein attached to proteins as an intracellular targeting signal).</text>
        <dbReference type="EC" id="3.4.19.12"/>
    </reaction>
</comment>
<dbReference type="Pfam" id="PF20255">
    <property type="entry name" value="DUF6606"/>
    <property type="match status" value="1"/>
</dbReference>
<dbReference type="PANTHER" id="PTHR13367">
    <property type="entry name" value="UBIQUITIN THIOESTERASE"/>
    <property type="match status" value="1"/>
</dbReference>
<dbReference type="Proteomes" id="UP001194468">
    <property type="component" value="Unassembled WGS sequence"/>
</dbReference>
<reference evidence="10" key="1">
    <citation type="submission" date="2019-10" db="EMBL/GenBank/DDBJ databases">
        <authorList>
            <consortium name="DOE Joint Genome Institute"/>
            <person name="Kuo A."/>
            <person name="Miyauchi S."/>
            <person name="Kiss E."/>
            <person name="Drula E."/>
            <person name="Kohler A."/>
            <person name="Sanchez-Garcia M."/>
            <person name="Andreopoulos B."/>
            <person name="Barry K.W."/>
            <person name="Bonito G."/>
            <person name="Buee M."/>
            <person name="Carver A."/>
            <person name="Chen C."/>
            <person name="Cichocki N."/>
            <person name="Clum A."/>
            <person name="Culley D."/>
            <person name="Crous P.W."/>
            <person name="Fauchery L."/>
            <person name="Girlanda M."/>
            <person name="Hayes R."/>
            <person name="Keri Z."/>
            <person name="LaButti K."/>
            <person name="Lipzen A."/>
            <person name="Lombard V."/>
            <person name="Magnuson J."/>
            <person name="Maillard F."/>
            <person name="Morin E."/>
            <person name="Murat C."/>
            <person name="Nolan M."/>
            <person name="Ohm R."/>
            <person name="Pangilinan J."/>
            <person name="Pereira M."/>
            <person name="Perotto S."/>
            <person name="Peter M."/>
            <person name="Riley R."/>
            <person name="Sitrit Y."/>
            <person name="Stielow B."/>
            <person name="Szollosi G."/>
            <person name="Zifcakova L."/>
            <person name="Stursova M."/>
            <person name="Spatafora J.W."/>
            <person name="Tedersoo L."/>
            <person name="Vaario L.-M."/>
            <person name="Yamada A."/>
            <person name="Yan M."/>
            <person name="Wang P."/>
            <person name="Xu J."/>
            <person name="Bruns T."/>
            <person name="Baldrian P."/>
            <person name="Vilgalys R."/>
            <person name="Henrissat B."/>
            <person name="Grigoriev I.V."/>
            <person name="Hibbett D."/>
            <person name="Nagy L.G."/>
            <person name="Martin F.M."/>
        </authorList>
    </citation>
    <scope>NUCLEOTIDE SEQUENCE</scope>
    <source>
        <strain evidence="10">BED1</strain>
    </source>
</reference>
<dbReference type="EMBL" id="WHUW01000018">
    <property type="protein sequence ID" value="KAF8437602.1"/>
    <property type="molecule type" value="Genomic_DNA"/>
</dbReference>
<sequence>MLSFAFNKNNRSSRHDPTLDLEYVINHVFFALKEPVTVKERHDRDPETALRTFIDPVYAAAYAFYEYVDDFHKLQWYHIVQMLGDLRCRYLSEEYLSQLCGMRPGAICVFPLLDERTMIVFRKRDHHTLYERHKLYPKSSGDHGAQEAICSYPDLTVEVPNEVLHDGEFQSELAKLLGYINNRNPPSHKERYGDNAKYGLQLLNGILRAVGRPAEVAHVTKRVACRQMGVMQNTWHRADEWFLIKVAIQSSLDRSLLGRATYKTFMLFFLLTLANYAADTSLPSDVFHSMSAKILRRFRKLGTSAPTWLTDAVMQTCSRLLDVLDNRCTRVQIAQRISPPWNPSRLNLNRDVQLSLTRSEYPSLLNLFRGIRLPLLDWIKYPSQLNLPRDFQPSSPDFSESPSQLNFPRGFQLSSPDCSEYPSRPILMRDIHPLLPPCSDYLFSNHRPSPFDDSFLRRSRGTPNDFLSLQGMFSEKAYGRDPQVALCDVEQIVEQGIDDWIACVSDVDQACIHLEVLVEKYLSRVQHAFGTSVNRSRDPSYDPEHFSVALLTIIELWVALDKLVVKSIPIFAGYSPEIPLDLFNRLLLRKTVNLHRFLRAHQYLSARHAQSHLGSSMFCQQFTENSFPVRYCNSSSYAEDLRCRIQGDALPTEPLHMKVVLFELQCPVSFEAWRSSTIRILDFFCDWKLFDTDTDRLYLANSIPISNVPGLQRYAVRHDRALISLANFSEDKLLYVIYDDHKPRKLPQELNLRDLGRFTYEIPSGPYEQKYLTATTHTSNEVLSAQADCQMDLSLHEFIAFAHLRSGGSLQWMNILRELHSRSLNFRRPEVHLLFAQASTQLGPLSDTGELIWHQELQDDSFCHALLDELESLFFDVGVGSSDGPVMGTITLIASLLASGPSEAISERSLQLLRNVREKTFDWVNELLWDVIKSPTNEECCRVLWHLAATCRSTFDVDPDIMHKLLHSAQDVEIALACALLMRALVPPNFPSLDTPSYSRVLLERDRHLSYALEEVLRNAILADATNFGVDLAVSKGWPGYRPGTHQWQSMTGEDFDWIACKTAETRHRHSQLVQVNLLDGSALVDGWRVGERLPSTITGHPVYRVIFGDQNFGVVPSDLPEMDFVSLFMISEHDVHFSLQDDRLVIRAQHKDTEDILELIPQEQLRRDLPAFLIKGHAHWLNHATHIIEIRPLKKLWEPSLDNWRINLASKPCRITKGKESLVDIHSPTWLMVSRCLRGLDISENLIITVSSHVDMPQSSPSLQLSVTLPRYGLSFFVNEDGDLESRDFKDMVCDENQCIGTLFGLVNRLILRPKVQIVEDLFPRFIVIPEGKPTIRLDGDQPRVMIVPPEYPEDTWAVTDSHRPDNVLYHVYNVDGTLGCLTGVSSLTSRLYLAFLHAMTNNACRPDPLTGRTGIEEAISLTWLAADSLKNDSSTLECGEILPTSHIPDHLQLGIAIDKIGLDHPFRTSLNIGWDAVLQETYLYPSEIVAQLPEEEQSNVQPRHAPLEDDLVYTAASVVDRWSLNAPIVNDLSSWAEAWGDTIVGDDPSSQLEALRSDPSVTPLRMKIYNLLAKGGSTGDRETRRIQLLFSLPEMVYSSKNPQGTLLSTLVAFAKQPHVHSENLPRSAEYNMLAGYHPEDRQIRRHLSAAYSGGGSSWNIDFDAEMQQLLRSWPSEKAVTASLDPVRFNVAVLNAGLQPLFSSWYRNFKLKEYLTRVCGNPTPLPSNPATCVLERSFDWHVTLDQLLRERSTPDLPPCHRLPRRRVGSNLNGVSPSDTAQLSRLFSSLPASGEASEFQKQYVARLRASARHVGAEEPTGSAVKPGIETLVEHYVLCQSVYTESMEIAKRALGPRTQIERLLDRGGQWPRATPYILFRCLASTSPIKLPGNWKKSLISLALLALEVQRARRLLQFAVQNLEEEFFKELENEGGDGWIAAEYPDWLLIQLQGNFLIRRVQVDVAKEMIDPRSTKNTVIQVNMGEGKSSVIIPICAAALANTHQLVRVIVPRALKAQMLQLLTNRLGGLVGMSIHHFTLSRSSSQPSVTTIQEIMNKHGVLVMTLEDVLALKLNCVDRAVHANIRASSSSVVRKWDYEQLLTERLLSSLTENTYVATVFGFMNRWICTKKLTTKNRDIKENHSEFQLESDRRKISRAVKELQSYFCLHARDILDESDEILHPRFQMIYTIGHPLHLEGFPGRWAITQRVLRLVNRHTSIHSTLIPHEIQCDLVHSGFGSFPRMHIVKTDSEKQFIPLIAEDVVRGRVVDLGIQYLPQQLQHAIYDFISLKDILPETTRIVEEYARHTTSWDALLLLRGLLAENILLFALTGRRWRVDYGLDPSRTMLAVPYRAKDVPAARAEFGHPDLTIVLTCLSYYYGGLSEEQLRISFEILLEQDDPFSDYAIWLEDCACGTSADALRDLSTINIRSSTQWEQYISPLFSWNQGAIDFYLSKVVFPKHAKEYPWKISGSSWDIAEQRNHLVTGFSGTNDAQYLLPTSIHQDEPDYLHQTGTNARVLANILHVDNNHHIVTTHENGERWSTRDLLRAIVAQEPKIRVLLDVGAQVLDLSNRALAETWLDLTLVSDTAGVIYFNEDDVLVILTRNGSVQPLLSSPLAQHIDRCVTYLDDVHTRGTDIKFPHGFRAAVTLGAKVTKDRLAQGCMRMRKLGHGHSVMFFVPPEVDCRIRSLSAKDSQAITTTNILHWAIRETWSDIQRWAPHWAQQGMSHKSRHEALSRFLRDELTSEQLATSWLQPEIKSLAELYAPRYYPNTTHSLELDLDIRQRCKSLGISSLPSACLDEEKEREVSREIERERQTFVRTGVLRLEPRSTAFRPVFTTLSNSSAATGESRVWSPYILATADFCNTIIESESFQGRVDQYLRPVQWVLSGKKDGNDVLVLLSPFEADHLMPYIRLSEHVHLHPYSPRTTKRMKSSNDLKLYSIPPLPSDWTPPWALIDQLNVFAGQLYLQDYPSYVRLCRFLGVHTEDLPDGKTPILRNWLNPPGSFEPEIELTFDQSPLPFVMMLLAIRNRGMPFAKSHMGSILRGQLLTEKDFQDPAPPIVHYGMDLP</sequence>
<keyword evidence="4" id="KW-0833">Ubl conjugation pathway</keyword>
<reference evidence="10" key="2">
    <citation type="journal article" date="2020" name="Nat. Commun.">
        <title>Large-scale genome sequencing of mycorrhizal fungi provides insights into the early evolution of symbiotic traits.</title>
        <authorList>
            <person name="Miyauchi S."/>
            <person name="Kiss E."/>
            <person name="Kuo A."/>
            <person name="Drula E."/>
            <person name="Kohler A."/>
            <person name="Sanchez-Garcia M."/>
            <person name="Morin E."/>
            <person name="Andreopoulos B."/>
            <person name="Barry K.W."/>
            <person name="Bonito G."/>
            <person name="Buee M."/>
            <person name="Carver A."/>
            <person name="Chen C."/>
            <person name="Cichocki N."/>
            <person name="Clum A."/>
            <person name="Culley D."/>
            <person name="Crous P.W."/>
            <person name="Fauchery L."/>
            <person name="Girlanda M."/>
            <person name="Hayes R.D."/>
            <person name="Keri Z."/>
            <person name="LaButti K."/>
            <person name="Lipzen A."/>
            <person name="Lombard V."/>
            <person name="Magnuson J."/>
            <person name="Maillard F."/>
            <person name="Murat C."/>
            <person name="Nolan M."/>
            <person name="Ohm R.A."/>
            <person name="Pangilinan J."/>
            <person name="Pereira M.F."/>
            <person name="Perotto S."/>
            <person name="Peter M."/>
            <person name="Pfister S."/>
            <person name="Riley R."/>
            <person name="Sitrit Y."/>
            <person name="Stielow J.B."/>
            <person name="Szollosi G."/>
            <person name="Zifcakova L."/>
            <person name="Stursova M."/>
            <person name="Spatafora J.W."/>
            <person name="Tedersoo L."/>
            <person name="Vaario L.M."/>
            <person name="Yamada A."/>
            <person name="Yan M."/>
            <person name="Wang P."/>
            <person name="Xu J."/>
            <person name="Bruns T."/>
            <person name="Baldrian P."/>
            <person name="Vilgalys R."/>
            <person name="Dunand C."/>
            <person name="Henrissat B."/>
            <person name="Grigoriev I.V."/>
            <person name="Hibbett D."/>
            <person name="Nagy L.G."/>
            <person name="Martin F.M."/>
        </authorList>
    </citation>
    <scope>NUCLEOTIDE SEQUENCE</scope>
    <source>
        <strain evidence="10">BED1</strain>
    </source>
</reference>
<evidence type="ECO:0000259" key="9">
    <source>
        <dbReference type="Pfam" id="PF20255"/>
    </source>
</evidence>
<evidence type="ECO:0000313" key="10">
    <source>
        <dbReference type="EMBL" id="KAF8437602.1"/>
    </source>
</evidence>
<feature type="domain" description="DUF6606" evidence="9">
    <location>
        <begin position="24"/>
        <end position="273"/>
    </location>
</feature>
<keyword evidence="6" id="KW-0788">Thiol protease</keyword>
<proteinExistence type="predicted"/>
<dbReference type="GO" id="GO:0006508">
    <property type="term" value="P:proteolysis"/>
    <property type="evidence" value="ECO:0007669"/>
    <property type="project" value="UniProtKB-KW"/>
</dbReference>
<comment type="caution">
    <text evidence="10">The sequence shown here is derived from an EMBL/GenBank/DDBJ whole genome shotgun (WGS) entry which is preliminary data.</text>
</comment>
<evidence type="ECO:0000313" key="11">
    <source>
        <dbReference type="Proteomes" id="UP001194468"/>
    </source>
</evidence>